<reference evidence="13 14" key="1">
    <citation type="submission" date="2019-11" db="EMBL/GenBank/DDBJ databases">
        <title>Metabolism of dissolved organic matter in forest soils.</title>
        <authorList>
            <person name="Cyle K.T."/>
            <person name="Wilhelm R.C."/>
            <person name="Martinez C.E."/>
        </authorList>
    </citation>
    <scope>NUCLEOTIDE SEQUENCE [LARGE SCALE GENOMIC DNA]</scope>
    <source>
        <strain evidence="13 14">5N</strain>
    </source>
</reference>
<evidence type="ECO:0000313" key="13">
    <source>
        <dbReference type="EMBL" id="NPT54395.1"/>
    </source>
</evidence>
<comment type="function">
    <text evidence="12">Specifically catalyzes the dephosphorylation of 2-phosphoglycolate. Is involved in the dissimilation of the intracellular 2-phosphoglycolate formed during the DNA repair of 3'-phosphoglycolate ends, a major class of DNA lesions induced by oxidative stress.</text>
</comment>
<proteinExistence type="inferred from homology"/>
<dbReference type="PRINTS" id="PR00413">
    <property type="entry name" value="HADHALOGNASE"/>
</dbReference>
<evidence type="ECO:0000256" key="4">
    <source>
        <dbReference type="ARBA" id="ARBA00006171"/>
    </source>
</evidence>
<dbReference type="InterPro" id="IPR037512">
    <property type="entry name" value="PGPase_prok"/>
</dbReference>
<dbReference type="SFLD" id="SFLDG01129">
    <property type="entry name" value="C1.5:_HAD__Beta-PGM__Phosphata"/>
    <property type="match status" value="1"/>
</dbReference>
<dbReference type="AlphaFoldDB" id="A0A972NMR8"/>
<evidence type="ECO:0000256" key="3">
    <source>
        <dbReference type="ARBA" id="ARBA00004818"/>
    </source>
</evidence>
<keyword evidence="8" id="KW-0479">Metal-binding</keyword>
<accession>A0A972NMR8</accession>
<evidence type="ECO:0000256" key="7">
    <source>
        <dbReference type="ARBA" id="ARBA00022567"/>
    </source>
</evidence>
<name>A0A972NMR8_9BURK</name>
<dbReference type="Proteomes" id="UP000655523">
    <property type="component" value="Unassembled WGS sequence"/>
</dbReference>
<evidence type="ECO:0000256" key="1">
    <source>
        <dbReference type="ARBA" id="ARBA00000830"/>
    </source>
</evidence>
<comment type="similarity">
    <text evidence="4">Belongs to the HAD-like hydrolase superfamily. CbbY/CbbZ/Gph/YieH family.</text>
</comment>
<dbReference type="InterPro" id="IPR023198">
    <property type="entry name" value="PGP-like_dom2"/>
</dbReference>
<dbReference type="GO" id="GO:0008967">
    <property type="term" value="F:phosphoglycolate phosphatase activity"/>
    <property type="evidence" value="ECO:0007669"/>
    <property type="project" value="UniProtKB-EC"/>
</dbReference>
<dbReference type="InterPro" id="IPR006439">
    <property type="entry name" value="HAD-SF_hydro_IA"/>
</dbReference>
<comment type="catalytic activity">
    <reaction evidence="1">
        <text>2-phosphoglycolate + H2O = glycolate + phosphate</text>
        <dbReference type="Rhea" id="RHEA:14369"/>
        <dbReference type="ChEBI" id="CHEBI:15377"/>
        <dbReference type="ChEBI" id="CHEBI:29805"/>
        <dbReference type="ChEBI" id="CHEBI:43474"/>
        <dbReference type="ChEBI" id="CHEBI:58033"/>
        <dbReference type="EC" id="3.1.3.18"/>
    </reaction>
</comment>
<dbReference type="GO" id="GO:0046872">
    <property type="term" value="F:metal ion binding"/>
    <property type="evidence" value="ECO:0007669"/>
    <property type="project" value="UniProtKB-KW"/>
</dbReference>
<evidence type="ECO:0000256" key="10">
    <source>
        <dbReference type="ARBA" id="ARBA00022842"/>
    </source>
</evidence>
<dbReference type="SFLD" id="SFLDG01135">
    <property type="entry name" value="C1.5.6:_HAD__Beta-PGM__Phospha"/>
    <property type="match status" value="1"/>
</dbReference>
<keyword evidence="11" id="KW-0119">Carbohydrate metabolism</keyword>
<dbReference type="NCBIfam" id="TIGR01549">
    <property type="entry name" value="HAD-SF-IA-v1"/>
    <property type="match status" value="1"/>
</dbReference>
<protein>
    <recommendedName>
        <fullName evidence="6">phosphoglycolate phosphatase</fullName>
        <ecNumber evidence="6">3.1.3.18</ecNumber>
    </recommendedName>
</protein>
<evidence type="ECO:0000256" key="6">
    <source>
        <dbReference type="ARBA" id="ARBA00013078"/>
    </source>
</evidence>
<dbReference type="Gene3D" id="3.40.50.1000">
    <property type="entry name" value="HAD superfamily/HAD-like"/>
    <property type="match status" value="1"/>
</dbReference>
<dbReference type="FunFam" id="3.40.50.1000:FF:000022">
    <property type="entry name" value="Phosphoglycolate phosphatase"/>
    <property type="match status" value="1"/>
</dbReference>
<evidence type="ECO:0000256" key="5">
    <source>
        <dbReference type="ARBA" id="ARBA00011233"/>
    </source>
</evidence>
<dbReference type="Gene3D" id="1.10.150.240">
    <property type="entry name" value="Putative phosphatase, domain 2"/>
    <property type="match status" value="1"/>
</dbReference>
<dbReference type="InterPro" id="IPR041492">
    <property type="entry name" value="HAD_2"/>
</dbReference>
<dbReference type="InterPro" id="IPR050155">
    <property type="entry name" value="HAD-like_hydrolase_sf"/>
</dbReference>
<sequence>MQKRLVTFDLDGTLLDSAPEITAAVNLTLASYGIPPLEMKSVIGFIGQGTRELMRQVLASVDPALPEDALESWLQDVMPVFIREYENSVGTLAQPYPGVEKGLVTLQQAGVRMAVVTNKEEQFAQNLLAATRLLPHFDMVIAGDSLPYKKPHSLPIVHVLEQLAVSVEDAAHVGDSRIDVQTARNAGITAWAVPYGYNHGEPIELAQPDRIFMSIEDLANHVVLAISA</sequence>
<comment type="pathway">
    <text evidence="3">Organic acid metabolism; glycolate biosynthesis; glycolate from 2-phosphoglycolate: step 1/1.</text>
</comment>
<dbReference type="InterPro" id="IPR023214">
    <property type="entry name" value="HAD_sf"/>
</dbReference>
<keyword evidence="14" id="KW-1185">Reference proteome</keyword>
<keyword evidence="10" id="KW-0460">Magnesium</keyword>
<evidence type="ECO:0000313" key="14">
    <source>
        <dbReference type="Proteomes" id="UP000655523"/>
    </source>
</evidence>
<dbReference type="GO" id="GO:0019253">
    <property type="term" value="P:reductive pentose-phosphate cycle"/>
    <property type="evidence" value="ECO:0007669"/>
    <property type="project" value="UniProtKB-KW"/>
</dbReference>
<dbReference type="NCBIfam" id="TIGR01449">
    <property type="entry name" value="PGP_bact"/>
    <property type="match status" value="1"/>
</dbReference>
<dbReference type="SFLD" id="SFLDS00003">
    <property type="entry name" value="Haloacid_Dehalogenase"/>
    <property type="match status" value="1"/>
</dbReference>
<dbReference type="PANTHER" id="PTHR43434:SF1">
    <property type="entry name" value="PHOSPHOGLYCOLATE PHOSPHATASE"/>
    <property type="match status" value="1"/>
</dbReference>
<dbReference type="Pfam" id="PF13419">
    <property type="entry name" value="HAD_2"/>
    <property type="match status" value="1"/>
</dbReference>
<dbReference type="GO" id="GO:0006281">
    <property type="term" value="P:DNA repair"/>
    <property type="evidence" value="ECO:0007669"/>
    <property type="project" value="TreeGrafter"/>
</dbReference>
<gene>
    <name evidence="13" type="primary">gph</name>
    <name evidence="13" type="ORF">GNZ13_07165</name>
</gene>
<comment type="subunit">
    <text evidence="5">Homotrimer.</text>
</comment>
<keyword evidence="9 13" id="KW-0378">Hydrolase</keyword>
<keyword evidence="7" id="KW-0113">Calvin cycle</keyword>
<dbReference type="GO" id="GO:0005829">
    <property type="term" value="C:cytosol"/>
    <property type="evidence" value="ECO:0007669"/>
    <property type="project" value="TreeGrafter"/>
</dbReference>
<dbReference type="RefSeq" id="WP_172161818.1">
    <property type="nucleotide sequence ID" value="NZ_WOEZ01000037.1"/>
</dbReference>
<dbReference type="PANTHER" id="PTHR43434">
    <property type="entry name" value="PHOSPHOGLYCOLATE PHOSPHATASE"/>
    <property type="match status" value="1"/>
</dbReference>
<dbReference type="EC" id="3.1.3.18" evidence="6"/>
<evidence type="ECO:0000256" key="2">
    <source>
        <dbReference type="ARBA" id="ARBA00001946"/>
    </source>
</evidence>
<comment type="caution">
    <text evidence="13">The sequence shown here is derived from an EMBL/GenBank/DDBJ whole genome shotgun (WGS) entry which is preliminary data.</text>
</comment>
<dbReference type="SUPFAM" id="SSF56784">
    <property type="entry name" value="HAD-like"/>
    <property type="match status" value="1"/>
</dbReference>
<evidence type="ECO:0000256" key="12">
    <source>
        <dbReference type="ARBA" id="ARBA00059247"/>
    </source>
</evidence>
<evidence type="ECO:0000256" key="11">
    <source>
        <dbReference type="ARBA" id="ARBA00023277"/>
    </source>
</evidence>
<evidence type="ECO:0000256" key="9">
    <source>
        <dbReference type="ARBA" id="ARBA00022801"/>
    </source>
</evidence>
<evidence type="ECO:0000256" key="8">
    <source>
        <dbReference type="ARBA" id="ARBA00022723"/>
    </source>
</evidence>
<comment type="cofactor">
    <cofactor evidence="2">
        <name>Mg(2+)</name>
        <dbReference type="ChEBI" id="CHEBI:18420"/>
    </cofactor>
</comment>
<organism evidence="13 14">
    <name type="scientific">Paraburkholderia elongata</name>
    <dbReference type="NCBI Taxonomy" id="2675747"/>
    <lineage>
        <taxon>Bacteria</taxon>
        <taxon>Pseudomonadati</taxon>
        <taxon>Pseudomonadota</taxon>
        <taxon>Betaproteobacteria</taxon>
        <taxon>Burkholderiales</taxon>
        <taxon>Burkholderiaceae</taxon>
        <taxon>Paraburkholderia</taxon>
    </lineage>
</organism>
<dbReference type="InterPro" id="IPR036412">
    <property type="entry name" value="HAD-like_sf"/>
</dbReference>
<dbReference type="EMBL" id="WOEZ01000037">
    <property type="protein sequence ID" value="NPT54395.1"/>
    <property type="molecule type" value="Genomic_DNA"/>
</dbReference>